<dbReference type="GO" id="GO:0016887">
    <property type="term" value="F:ATP hydrolysis activity"/>
    <property type="evidence" value="ECO:0007669"/>
    <property type="project" value="InterPro"/>
</dbReference>
<evidence type="ECO:0000313" key="7">
    <source>
        <dbReference type="Proteomes" id="UP000823823"/>
    </source>
</evidence>
<dbReference type="InterPro" id="IPR027417">
    <property type="entry name" value="P-loop_NTPase"/>
</dbReference>
<proteinExistence type="inferred from homology"/>
<keyword evidence="2" id="KW-0813">Transport</keyword>
<evidence type="ECO:0000259" key="5">
    <source>
        <dbReference type="PROSITE" id="PS50893"/>
    </source>
</evidence>
<dbReference type="Pfam" id="PF00005">
    <property type="entry name" value="ABC_tran"/>
    <property type="match status" value="1"/>
</dbReference>
<dbReference type="AlphaFoldDB" id="A0A9D2LFW7"/>
<dbReference type="InterPro" id="IPR003593">
    <property type="entry name" value="AAA+_ATPase"/>
</dbReference>
<dbReference type="PANTHER" id="PTHR43335:SF4">
    <property type="entry name" value="ABC TRANSPORTER, ATP-BINDING PROTEIN"/>
    <property type="match status" value="1"/>
</dbReference>
<evidence type="ECO:0000313" key="6">
    <source>
        <dbReference type="EMBL" id="HJB11907.1"/>
    </source>
</evidence>
<organism evidence="6 7">
    <name type="scientific">Candidatus Brachybacterium merdavium</name>
    <dbReference type="NCBI Taxonomy" id="2838513"/>
    <lineage>
        <taxon>Bacteria</taxon>
        <taxon>Bacillati</taxon>
        <taxon>Actinomycetota</taxon>
        <taxon>Actinomycetes</taxon>
        <taxon>Micrococcales</taxon>
        <taxon>Dermabacteraceae</taxon>
        <taxon>Brachybacterium</taxon>
    </lineage>
</organism>
<dbReference type="SUPFAM" id="SSF52540">
    <property type="entry name" value="P-loop containing nucleoside triphosphate hydrolases"/>
    <property type="match status" value="1"/>
</dbReference>
<dbReference type="EMBL" id="DWZH01000128">
    <property type="protein sequence ID" value="HJB11907.1"/>
    <property type="molecule type" value="Genomic_DNA"/>
</dbReference>
<name>A0A9D2LFW7_9MICO</name>
<reference evidence="6" key="1">
    <citation type="journal article" date="2021" name="PeerJ">
        <title>Extensive microbial diversity within the chicken gut microbiome revealed by metagenomics and culture.</title>
        <authorList>
            <person name="Gilroy R."/>
            <person name="Ravi A."/>
            <person name="Getino M."/>
            <person name="Pursley I."/>
            <person name="Horton D.L."/>
            <person name="Alikhan N.F."/>
            <person name="Baker D."/>
            <person name="Gharbi K."/>
            <person name="Hall N."/>
            <person name="Watson M."/>
            <person name="Adriaenssens E.M."/>
            <person name="Foster-Nyarko E."/>
            <person name="Jarju S."/>
            <person name="Secka A."/>
            <person name="Antonio M."/>
            <person name="Oren A."/>
            <person name="Chaudhuri R.R."/>
            <person name="La Ragione R."/>
            <person name="Hildebrand F."/>
            <person name="Pallen M.J."/>
        </authorList>
    </citation>
    <scope>NUCLEOTIDE SEQUENCE</scope>
    <source>
        <strain evidence="6">ChiHjej13B12-24818</strain>
    </source>
</reference>
<dbReference type="Gene3D" id="3.40.50.300">
    <property type="entry name" value="P-loop containing nucleotide triphosphate hydrolases"/>
    <property type="match status" value="1"/>
</dbReference>
<dbReference type="PANTHER" id="PTHR43335">
    <property type="entry name" value="ABC TRANSPORTER, ATP-BINDING PROTEIN"/>
    <property type="match status" value="1"/>
</dbReference>
<evidence type="ECO:0000256" key="2">
    <source>
        <dbReference type="ARBA" id="ARBA00022448"/>
    </source>
</evidence>
<reference evidence="6" key="2">
    <citation type="submission" date="2021-04" db="EMBL/GenBank/DDBJ databases">
        <authorList>
            <person name="Gilroy R."/>
        </authorList>
    </citation>
    <scope>NUCLEOTIDE SEQUENCE</scope>
    <source>
        <strain evidence="6">ChiHjej13B12-24818</strain>
    </source>
</reference>
<dbReference type="GO" id="GO:0005524">
    <property type="term" value="F:ATP binding"/>
    <property type="evidence" value="ECO:0007669"/>
    <property type="project" value="UniProtKB-KW"/>
</dbReference>
<dbReference type="InterPro" id="IPR017871">
    <property type="entry name" value="ABC_transporter-like_CS"/>
</dbReference>
<keyword evidence="3" id="KW-0547">Nucleotide-binding</keyword>
<evidence type="ECO:0000256" key="1">
    <source>
        <dbReference type="ARBA" id="ARBA00005417"/>
    </source>
</evidence>
<dbReference type="SMART" id="SM00382">
    <property type="entry name" value="AAA"/>
    <property type="match status" value="1"/>
</dbReference>
<accession>A0A9D2LFW7</accession>
<sequence length="241" mass="26038">MLSLDRVTYLHRGGDGIREVSLSVGAGEIVALVGLNGAGKTTLLRLLLGMLRPQSGRVSVLGRPLVSMPRQQWSRVGHLVDSPLAYPELTARQNLRIAALLHRADPDRCVDSALERWELQALSSRRLRHLSLGNRQRVGLAAALQHAPDLVVLDEPGSSLDLAAVVTLRQALVRRGAEGAAVLVSSHHLEEVARIADRIVVLHGGRLIGGIAPDDADLERAFFEVVRRDEAESIATGRGVE</sequence>
<feature type="domain" description="ABC transporter" evidence="5">
    <location>
        <begin position="2"/>
        <end position="229"/>
    </location>
</feature>
<protein>
    <submittedName>
        <fullName evidence="6">ABC transporter ATP-binding protein</fullName>
    </submittedName>
</protein>
<gene>
    <name evidence="6" type="ORF">H9786_15520</name>
</gene>
<comment type="caution">
    <text evidence="6">The sequence shown here is derived from an EMBL/GenBank/DDBJ whole genome shotgun (WGS) entry which is preliminary data.</text>
</comment>
<evidence type="ECO:0000256" key="4">
    <source>
        <dbReference type="ARBA" id="ARBA00022840"/>
    </source>
</evidence>
<dbReference type="Proteomes" id="UP000823823">
    <property type="component" value="Unassembled WGS sequence"/>
</dbReference>
<dbReference type="PROSITE" id="PS50893">
    <property type="entry name" value="ABC_TRANSPORTER_2"/>
    <property type="match status" value="1"/>
</dbReference>
<comment type="similarity">
    <text evidence="1">Belongs to the ABC transporter superfamily.</text>
</comment>
<evidence type="ECO:0000256" key="3">
    <source>
        <dbReference type="ARBA" id="ARBA00022741"/>
    </source>
</evidence>
<dbReference type="PROSITE" id="PS00211">
    <property type="entry name" value="ABC_TRANSPORTER_1"/>
    <property type="match status" value="1"/>
</dbReference>
<dbReference type="InterPro" id="IPR003439">
    <property type="entry name" value="ABC_transporter-like_ATP-bd"/>
</dbReference>
<keyword evidence="4 6" id="KW-0067">ATP-binding</keyword>